<feature type="domain" description="HAT C-terminal dimerisation" evidence="1">
    <location>
        <begin position="253"/>
        <end position="325"/>
    </location>
</feature>
<gene>
    <name evidence="2" type="ORF">KUF71_016336</name>
</gene>
<evidence type="ECO:0000259" key="1">
    <source>
        <dbReference type="Pfam" id="PF05699"/>
    </source>
</evidence>
<dbReference type="InterPro" id="IPR012337">
    <property type="entry name" value="RNaseH-like_sf"/>
</dbReference>
<name>A0AAE1LQ83_9NEOP</name>
<reference evidence="2" key="1">
    <citation type="submission" date="2021-07" db="EMBL/GenBank/DDBJ databases">
        <authorList>
            <person name="Catto M.A."/>
            <person name="Jacobson A."/>
            <person name="Kennedy G."/>
            <person name="Labadie P."/>
            <person name="Hunt B.G."/>
            <person name="Srinivasan R."/>
        </authorList>
    </citation>
    <scope>NUCLEOTIDE SEQUENCE</scope>
    <source>
        <strain evidence="2">PL_HMW_Pooled</strain>
        <tissue evidence="2">Head</tissue>
    </source>
</reference>
<dbReference type="Proteomes" id="UP001219518">
    <property type="component" value="Unassembled WGS sequence"/>
</dbReference>
<accession>A0AAE1LQ83</accession>
<dbReference type="PANTHER" id="PTHR37162">
    <property type="entry name" value="HAT FAMILY DIMERISATION DOMAINCONTAINING PROTEIN-RELATED"/>
    <property type="match status" value="1"/>
</dbReference>
<reference evidence="2" key="2">
    <citation type="journal article" date="2023" name="BMC Genomics">
        <title>Pest status, molecular evolution, and epigenetic factors derived from the genome assembly of Frankliniella fusca, a thysanopteran phytovirus vector.</title>
        <authorList>
            <person name="Catto M.A."/>
            <person name="Labadie P.E."/>
            <person name="Jacobson A.L."/>
            <person name="Kennedy G.G."/>
            <person name="Srinivasan R."/>
            <person name="Hunt B.G."/>
        </authorList>
    </citation>
    <scope>NUCLEOTIDE SEQUENCE</scope>
    <source>
        <strain evidence="2">PL_HMW_Pooled</strain>
    </source>
</reference>
<proteinExistence type="predicted"/>
<evidence type="ECO:0000313" key="3">
    <source>
        <dbReference type="Proteomes" id="UP001219518"/>
    </source>
</evidence>
<protein>
    <submittedName>
        <fullName evidence="2">CTP synthase</fullName>
    </submittedName>
</protein>
<sequence length="353" mass="41033">MINPSRTRWLVLHPCVVRLLDNKVPLQEFFTLMALEDKKDAEAAEILDLLRNPIIHANLLFLKYTLQYFNKMNALFQTEDIMIHKLKEVSLTYLKQLCQNYMRPNVLPSVVTIDVTHPHFQVPLEKVYLGPGLEEALKDIPLPNDPGKSEIQLVQMRENEIKTFRLRCLDFYVTAAKEMKTYLPLSNKIVDEAKYIEPEVALSVEARTDLPDLRNSLSNFKVPHDLDIDAAVVEWREMPYTLENEAAWLRVLKPAEFWFEVGKMRDFCDKPVFPELSKLAKVTLALPHSNASAERTFSVVTDTKTNKRNKMKNKTLDSICVVRSAMKRKKETCFDLQVRKEHLDKHNKTMYNV</sequence>
<keyword evidence="3" id="KW-1185">Reference proteome</keyword>
<dbReference type="SUPFAM" id="SSF53098">
    <property type="entry name" value="Ribonuclease H-like"/>
    <property type="match status" value="1"/>
</dbReference>
<evidence type="ECO:0000313" key="2">
    <source>
        <dbReference type="EMBL" id="KAK3928053.1"/>
    </source>
</evidence>
<dbReference type="PANTHER" id="PTHR37162:SF1">
    <property type="entry name" value="BED-TYPE DOMAIN-CONTAINING PROTEIN"/>
    <property type="match status" value="1"/>
</dbReference>
<organism evidence="2 3">
    <name type="scientific">Frankliniella fusca</name>
    <dbReference type="NCBI Taxonomy" id="407009"/>
    <lineage>
        <taxon>Eukaryota</taxon>
        <taxon>Metazoa</taxon>
        <taxon>Ecdysozoa</taxon>
        <taxon>Arthropoda</taxon>
        <taxon>Hexapoda</taxon>
        <taxon>Insecta</taxon>
        <taxon>Pterygota</taxon>
        <taxon>Neoptera</taxon>
        <taxon>Paraneoptera</taxon>
        <taxon>Thysanoptera</taxon>
        <taxon>Terebrantia</taxon>
        <taxon>Thripoidea</taxon>
        <taxon>Thripidae</taxon>
        <taxon>Frankliniella</taxon>
    </lineage>
</organism>
<comment type="caution">
    <text evidence="2">The sequence shown here is derived from an EMBL/GenBank/DDBJ whole genome shotgun (WGS) entry which is preliminary data.</text>
</comment>
<dbReference type="Pfam" id="PF05699">
    <property type="entry name" value="Dimer_Tnp_hAT"/>
    <property type="match status" value="1"/>
</dbReference>
<dbReference type="GO" id="GO:0046983">
    <property type="term" value="F:protein dimerization activity"/>
    <property type="evidence" value="ECO:0007669"/>
    <property type="project" value="InterPro"/>
</dbReference>
<dbReference type="EMBL" id="JAHWGI010001307">
    <property type="protein sequence ID" value="KAK3928053.1"/>
    <property type="molecule type" value="Genomic_DNA"/>
</dbReference>
<dbReference type="AlphaFoldDB" id="A0AAE1LQ83"/>
<dbReference type="InterPro" id="IPR008906">
    <property type="entry name" value="HATC_C_dom"/>
</dbReference>